<comment type="caution">
    <text evidence="1">The sequence shown here is derived from an EMBL/GenBank/DDBJ whole genome shotgun (WGS) entry which is preliminary data.</text>
</comment>
<keyword evidence="2" id="KW-1185">Reference proteome</keyword>
<dbReference type="EMBL" id="BONW01000038">
    <property type="protein sequence ID" value="GIG91435.1"/>
    <property type="molecule type" value="Genomic_DNA"/>
</dbReference>
<evidence type="ECO:0000313" key="1">
    <source>
        <dbReference type="EMBL" id="GIG91435.1"/>
    </source>
</evidence>
<reference evidence="1 2" key="1">
    <citation type="submission" date="2021-01" db="EMBL/GenBank/DDBJ databases">
        <title>Whole genome shotgun sequence of Plantactinospora endophytica NBRC 110450.</title>
        <authorList>
            <person name="Komaki H."/>
            <person name="Tamura T."/>
        </authorList>
    </citation>
    <scope>NUCLEOTIDE SEQUENCE [LARGE SCALE GENOMIC DNA]</scope>
    <source>
        <strain evidence="1 2">NBRC 110450</strain>
    </source>
</reference>
<dbReference type="RefSeq" id="WP_203869823.1">
    <property type="nucleotide sequence ID" value="NZ_BONW01000038.1"/>
</dbReference>
<name>A0ABQ4E9L9_9ACTN</name>
<evidence type="ECO:0000313" key="2">
    <source>
        <dbReference type="Proteomes" id="UP000646749"/>
    </source>
</evidence>
<sequence length="167" mass="18687">MGVLAERLDDMRVRVSAPGGRIVAELRGRADVRLSFTPESYRYCDERELERQLEGLGKLLWAGRTREYYAAASEAFGATITGEPPAVSLRDQDFCSARDELVAQGRSSDGRIHLAVRGMRIWTVRVADGTVRSLTEEEFAARVSEAAGELIRDQFAKIRVLKHRVYG</sequence>
<dbReference type="Proteomes" id="UP000646749">
    <property type="component" value="Unassembled WGS sequence"/>
</dbReference>
<organism evidence="1 2">
    <name type="scientific">Plantactinospora endophytica</name>
    <dbReference type="NCBI Taxonomy" id="673535"/>
    <lineage>
        <taxon>Bacteria</taxon>
        <taxon>Bacillati</taxon>
        <taxon>Actinomycetota</taxon>
        <taxon>Actinomycetes</taxon>
        <taxon>Micromonosporales</taxon>
        <taxon>Micromonosporaceae</taxon>
        <taxon>Plantactinospora</taxon>
    </lineage>
</organism>
<proteinExistence type="predicted"/>
<accession>A0ABQ4E9L9</accession>
<protein>
    <submittedName>
        <fullName evidence="1">Uncharacterized protein</fullName>
    </submittedName>
</protein>
<gene>
    <name evidence="1" type="ORF">Pen02_63710</name>
</gene>